<protein>
    <recommendedName>
        <fullName evidence="3">Phage tail protein</fullName>
    </recommendedName>
</protein>
<keyword evidence="2" id="KW-1185">Reference proteome</keyword>
<sequence>MDMMLNGKPADISDFEVDELAAAVLISLFSWRKSNPDDGVKAPNRQGWWGDTFAERAGDRIGSRLWLLQRQKILPATLRRAEAYAKESLQWLIDDAVVARIEVSAERSGTDQIALRVTCYRPDDTQALQARFQNVWE</sequence>
<dbReference type="RefSeq" id="WP_139688998.1">
    <property type="nucleotide sequence ID" value="NZ_CP040882.1"/>
</dbReference>
<dbReference type="EMBL" id="CP040882">
    <property type="protein sequence ID" value="QDA55590.1"/>
    <property type="molecule type" value="Genomic_DNA"/>
</dbReference>
<evidence type="ECO:0008006" key="3">
    <source>
        <dbReference type="Google" id="ProtNLM"/>
    </source>
</evidence>
<accession>A0ABX5VIZ9</accession>
<dbReference type="Pfam" id="PF07409">
    <property type="entry name" value="GP46"/>
    <property type="match status" value="1"/>
</dbReference>
<dbReference type="Proteomes" id="UP000308889">
    <property type="component" value="Chromosome"/>
</dbReference>
<reference evidence="2" key="1">
    <citation type="submission" date="2019-06" db="EMBL/GenBank/DDBJ databases">
        <authorList>
            <person name="Oh B.S."/>
        </authorList>
    </citation>
    <scope>NUCLEOTIDE SEQUENCE [LARGE SCALE GENOMIC DNA]</scope>
    <source>
        <strain evidence="2">KGMB03119</strain>
    </source>
</reference>
<proteinExistence type="predicted"/>
<gene>
    <name evidence="1" type="ORF">FG381_11970</name>
</gene>
<name>A0ABX5VIZ9_9BURK</name>
<evidence type="ECO:0000313" key="2">
    <source>
        <dbReference type="Proteomes" id="UP000308889"/>
    </source>
</evidence>
<dbReference type="InterPro" id="IPR010877">
    <property type="entry name" value="Phage_Mu_Gp46"/>
</dbReference>
<organism evidence="1 2">
    <name type="scientific">Sutterella faecalis</name>
    <dbReference type="NCBI Taxonomy" id="2584944"/>
    <lineage>
        <taxon>Bacteria</taxon>
        <taxon>Pseudomonadati</taxon>
        <taxon>Pseudomonadota</taxon>
        <taxon>Betaproteobacteria</taxon>
        <taxon>Burkholderiales</taxon>
        <taxon>Sutterellaceae</taxon>
        <taxon>Sutterella</taxon>
    </lineage>
</organism>
<evidence type="ECO:0000313" key="1">
    <source>
        <dbReference type="EMBL" id="QDA55590.1"/>
    </source>
</evidence>